<dbReference type="EMBL" id="WAEL01000003">
    <property type="protein sequence ID" value="NID10569.1"/>
    <property type="molecule type" value="Genomic_DNA"/>
</dbReference>
<comment type="caution">
    <text evidence="2">The sequence shown here is derived from an EMBL/GenBank/DDBJ whole genome shotgun (WGS) entry which is preliminary data.</text>
</comment>
<name>A0ABX0QDS0_9BACT</name>
<dbReference type="RefSeq" id="WP_166691826.1">
    <property type="nucleotide sequence ID" value="NZ_WAEL01000003.1"/>
</dbReference>
<dbReference type="InterPro" id="IPR046693">
    <property type="entry name" value="DUF6563"/>
</dbReference>
<evidence type="ECO:0000313" key="2">
    <source>
        <dbReference type="EMBL" id="NID10569.1"/>
    </source>
</evidence>
<keyword evidence="1" id="KW-0732">Signal</keyword>
<evidence type="ECO:0000313" key="3">
    <source>
        <dbReference type="Proteomes" id="UP000606008"/>
    </source>
</evidence>
<reference evidence="3" key="1">
    <citation type="submission" date="2019-09" db="EMBL/GenBank/DDBJ databases">
        <authorList>
            <person name="Jung D.-H."/>
        </authorList>
    </citation>
    <scope>NUCLEOTIDE SEQUENCE [LARGE SCALE GENOMIC DNA]</scope>
    <source>
        <strain evidence="3">JA-25</strain>
    </source>
</reference>
<proteinExistence type="predicted"/>
<accession>A0ABX0QDS0</accession>
<sequence length="403" mass="44786">MRRLLYTLTLATLFLSVTCATSAVAQTGFKLNLPLAKMPDISPDRLFFIDSVYATFPDTACIGKVYRAGLAEVAKAYVKDGLSSNMSASIFSHFPQLKDQHRPVRLRVDGFSYVEDPIQGNNFDANLTFLRADSLLGYVPFYTAILDVEVSGMGRGSRILDELLRAIKGMNTYLNNPTKEPPYLSDYEVKMKKAAVDMKMDSSRYGDRTSEDNLLTCQKRRPGIYLTETDLIMNRPALLGDLAVERRDDFATLLRPNKRRAQYRFFGFSDGQDVYINSNLYGGQRARYARVLEVGRYLLWRDDFVTLNELTNRAAAASAGGIAGGFIGGFVGGLVGAASTSRRDCIAVDVQTGKLVYVTSGVLKRILADQPALLAEYEAAGKPRKSDVIYEYMVRYNQGAMAR</sequence>
<organism evidence="2 3">
    <name type="scientific">Fibrivirga algicola</name>
    <dbReference type="NCBI Taxonomy" id="2950420"/>
    <lineage>
        <taxon>Bacteria</taxon>
        <taxon>Pseudomonadati</taxon>
        <taxon>Bacteroidota</taxon>
        <taxon>Cytophagia</taxon>
        <taxon>Cytophagales</taxon>
        <taxon>Spirosomataceae</taxon>
        <taxon>Fibrivirga</taxon>
    </lineage>
</organism>
<feature type="signal peptide" evidence="1">
    <location>
        <begin position="1"/>
        <end position="25"/>
    </location>
</feature>
<evidence type="ECO:0000256" key="1">
    <source>
        <dbReference type="SAM" id="SignalP"/>
    </source>
</evidence>
<gene>
    <name evidence="2" type="ORF">F7231_10340</name>
</gene>
<dbReference type="Pfam" id="PF20201">
    <property type="entry name" value="DUF6563"/>
    <property type="match status" value="1"/>
</dbReference>
<keyword evidence="3" id="KW-1185">Reference proteome</keyword>
<reference evidence="3" key="2">
    <citation type="submission" date="2023-07" db="EMBL/GenBank/DDBJ databases">
        <authorList>
            <person name="Jung D.-H."/>
        </authorList>
    </citation>
    <scope>NUCLEOTIDE SEQUENCE [LARGE SCALE GENOMIC DNA]</scope>
    <source>
        <strain evidence="3">JA-25</strain>
    </source>
</reference>
<feature type="chain" id="PRO_5047071972" evidence="1">
    <location>
        <begin position="26"/>
        <end position="403"/>
    </location>
</feature>
<protein>
    <submittedName>
        <fullName evidence="2">Uncharacterized protein</fullName>
    </submittedName>
</protein>
<dbReference type="Proteomes" id="UP000606008">
    <property type="component" value="Unassembled WGS sequence"/>
</dbReference>